<comment type="caution">
    <text evidence="3">The sequence shown here is derived from an EMBL/GenBank/DDBJ whole genome shotgun (WGS) entry which is preliminary data.</text>
</comment>
<feature type="compositionally biased region" description="Polar residues" evidence="1">
    <location>
        <begin position="1"/>
        <end position="15"/>
    </location>
</feature>
<protein>
    <submittedName>
        <fullName evidence="3">Uncharacterized protein</fullName>
    </submittedName>
</protein>
<keyword evidence="4" id="KW-1185">Reference proteome</keyword>
<gene>
    <name evidence="3" type="ORF">HII31_13605</name>
</gene>
<feature type="transmembrane region" description="Helical" evidence="2">
    <location>
        <begin position="455"/>
        <end position="478"/>
    </location>
</feature>
<keyword evidence="2" id="KW-0472">Membrane</keyword>
<feature type="region of interest" description="Disordered" evidence="1">
    <location>
        <begin position="1"/>
        <end position="20"/>
    </location>
</feature>
<dbReference type="Pfam" id="PF11374">
    <property type="entry name" value="DUF3176"/>
    <property type="match status" value="1"/>
</dbReference>
<feature type="transmembrane region" description="Helical" evidence="2">
    <location>
        <begin position="69"/>
        <end position="87"/>
    </location>
</feature>
<sequence length="569" mass="61593">MQSLYTPISSSSTRPQPWKPSRWSNVPWFGLLAWVGAILATIGTVVVLTTSNLKPTDEWPSKSTQVQPTVLLAVLTALANTFSRFALSEGATIAWWTAVLRGGTINHLHQVWSQGVSVRAAAFSGRHSTLLAVACILTSAVVIDGPLLQRASRVETYIYSQVVDLDTNLFSKDLPQFFSAYTGYSNNFYTQPFVKIVQDFNRRSAMNVPGNFNCSGNCTATFVAPIFDVDCRPQTASYDLTMPSARNGYTDVENIGFVGIEANDSYVVNVTSLYKNDPACKGQLTGSTCLLRNAVGTYSITFGNGRITDWEKTDTISISNYTDDLETQGVGIPLPSTNGGFIMLANALYSGNVSMQWTFSTPAMAMASPENVLDSSTTGPFATNYMNSLTLGTSSEYVDQLDCSTTWSDPLPDILDAMQELMLRSAISLSNSSTPQTVHAEADVIGTQYISDFRYLAAALAVMLVSSFIVLPLLTGWWRFGRSMSLSPIEIAKAFGAPELDEGSSMDEVAGLLKSVGGKKVMYGAVGVETKVVIPKDDDAASDAHRKVQRLAIAEAERVAAPRPGQFYC</sequence>
<dbReference type="AlphaFoldDB" id="A0A8H6R6Y7"/>
<evidence type="ECO:0000313" key="4">
    <source>
        <dbReference type="Proteomes" id="UP000660729"/>
    </source>
</evidence>
<evidence type="ECO:0000256" key="1">
    <source>
        <dbReference type="SAM" id="MobiDB-lite"/>
    </source>
</evidence>
<dbReference type="PANTHER" id="PTHR37576">
    <property type="entry name" value="DEFECT AT LOW TEMPERATURE PROTEIN 1"/>
    <property type="match status" value="1"/>
</dbReference>
<dbReference type="InterPro" id="IPR021514">
    <property type="entry name" value="DUF3176"/>
</dbReference>
<proteinExistence type="predicted"/>
<evidence type="ECO:0000256" key="2">
    <source>
        <dbReference type="SAM" id="Phobius"/>
    </source>
</evidence>
<evidence type="ECO:0000313" key="3">
    <source>
        <dbReference type="EMBL" id="KAF7184982.1"/>
    </source>
</evidence>
<keyword evidence="2" id="KW-1133">Transmembrane helix</keyword>
<dbReference type="Proteomes" id="UP000660729">
    <property type="component" value="Unassembled WGS sequence"/>
</dbReference>
<feature type="transmembrane region" description="Helical" evidence="2">
    <location>
        <begin position="28"/>
        <end position="48"/>
    </location>
</feature>
<dbReference type="EMBL" id="JABCIY010000344">
    <property type="protein sequence ID" value="KAF7184982.1"/>
    <property type="molecule type" value="Genomic_DNA"/>
</dbReference>
<dbReference type="OrthoDB" id="5357734at2759"/>
<name>A0A8H6R6Y7_9PEZI</name>
<accession>A0A8H6R6Y7</accession>
<dbReference type="PANTHER" id="PTHR37576:SF2">
    <property type="entry name" value="DEFECT AT LOW TEMPERATURE PROTEIN 1"/>
    <property type="match status" value="1"/>
</dbReference>
<reference evidence="3" key="1">
    <citation type="submission" date="2020-04" db="EMBL/GenBank/DDBJ databases">
        <title>Draft genome resource of the tomato pathogen Pseudocercospora fuligena.</title>
        <authorList>
            <person name="Zaccaron A."/>
        </authorList>
    </citation>
    <scope>NUCLEOTIDE SEQUENCE</scope>
    <source>
        <strain evidence="3">PF001</strain>
    </source>
</reference>
<organism evidence="3 4">
    <name type="scientific">Pseudocercospora fuligena</name>
    <dbReference type="NCBI Taxonomy" id="685502"/>
    <lineage>
        <taxon>Eukaryota</taxon>
        <taxon>Fungi</taxon>
        <taxon>Dikarya</taxon>
        <taxon>Ascomycota</taxon>
        <taxon>Pezizomycotina</taxon>
        <taxon>Dothideomycetes</taxon>
        <taxon>Dothideomycetidae</taxon>
        <taxon>Mycosphaerellales</taxon>
        <taxon>Mycosphaerellaceae</taxon>
        <taxon>Pseudocercospora</taxon>
    </lineage>
</organism>
<keyword evidence="2" id="KW-0812">Transmembrane</keyword>